<accession>A0A1M5QQW6</accession>
<dbReference type="AlphaFoldDB" id="A0A1M5QQW6"/>
<reference evidence="2" key="1">
    <citation type="submission" date="2016-11" db="EMBL/GenBank/DDBJ databases">
        <authorList>
            <person name="Varghese N."/>
            <person name="Submissions S."/>
        </authorList>
    </citation>
    <scope>NUCLEOTIDE SEQUENCE [LARGE SCALE GENOMIC DNA]</scope>
    <source>
        <strain evidence="2">DSM 15807</strain>
    </source>
</reference>
<evidence type="ECO:0000313" key="1">
    <source>
        <dbReference type="EMBL" id="SHH16348.1"/>
    </source>
</evidence>
<organism evidence="1 2">
    <name type="scientific">Thermosipho atlanticus DSM 15807</name>
    <dbReference type="NCBI Taxonomy" id="1123380"/>
    <lineage>
        <taxon>Bacteria</taxon>
        <taxon>Thermotogati</taxon>
        <taxon>Thermotogota</taxon>
        <taxon>Thermotogae</taxon>
        <taxon>Thermotogales</taxon>
        <taxon>Fervidobacteriaceae</taxon>
        <taxon>Thermosipho</taxon>
    </lineage>
</organism>
<proteinExistence type="predicted"/>
<dbReference type="EMBL" id="FQXN01000001">
    <property type="protein sequence ID" value="SHH16348.1"/>
    <property type="molecule type" value="Genomic_DNA"/>
</dbReference>
<dbReference type="OrthoDB" id="48841at2"/>
<gene>
    <name evidence="1" type="ORF">SAMN02745199_0085</name>
</gene>
<dbReference type="Proteomes" id="UP000242592">
    <property type="component" value="Unassembled WGS sequence"/>
</dbReference>
<dbReference type="RefSeq" id="WP_073070916.1">
    <property type="nucleotide sequence ID" value="NZ_FQXN01000001.1"/>
</dbReference>
<protein>
    <recommendedName>
        <fullName evidence="3">Carboxypeptidase regulatory-like domain-containing protein</fullName>
    </recommendedName>
</protein>
<keyword evidence="2" id="KW-1185">Reference proteome</keyword>
<name>A0A1M5QQW6_9BACT</name>
<sequence>MKKRLLFLTLLVSTIFIFFSGCVLFNVSTTGLELFVTEYNSGYAVSDATVEVFYHGEKIMEGTTDSEGHVVFSIPTNVDYSYLDFVISKDGYAVTRFNNVRFEAEKTTTIETQLRKSSVGVTTTKEPINITIKFYTDSSKATELTLNNNMLTINNDIYYVINVDTSEYDVKYIYVKLGGIPGSGFFTTPRTIYYESPAEGTLSISGFSGLVPLYVVVFDQNENMVANVYYFNISKEIIFENAYVVEKEDPSIFAYTRRGGLEFYNNPIKINKKAIPEFNSERKITAAPIKDTNLWVEISWTLWEDSSASATTDEPEGYVIYRSFDGENFEETATVPAGYNYYRDKSPQLEAGKEVWYEVAAKYGDYVATPTLLGSVVPLGMFDIKYLSPVDGATDVSINPTFSWEIVNPVESPEGQPVYYFDIWLYDNTLNDYGYYSLSGTGYPYYSFIGTYATSVSFDFNNPPSGLWWVDYGIGDWYQYNVLQKNKTYEWGNELAIAIVGDDDSIAYSIYADQAGIFDPIGVEAEIYNTFTTGEN</sequence>
<evidence type="ECO:0008006" key="3">
    <source>
        <dbReference type="Google" id="ProtNLM"/>
    </source>
</evidence>
<evidence type="ECO:0000313" key="2">
    <source>
        <dbReference type="Proteomes" id="UP000242592"/>
    </source>
</evidence>
<dbReference type="STRING" id="1123380.SAMN02745199_0085"/>
<dbReference type="PROSITE" id="PS51257">
    <property type="entry name" value="PROKAR_LIPOPROTEIN"/>
    <property type="match status" value="1"/>
</dbReference>